<dbReference type="InterPro" id="IPR036525">
    <property type="entry name" value="Tubulin/FtsZ_GTPase_sf"/>
</dbReference>
<feature type="domain" description="Tubulin/FtsZ GTPase" evidence="6">
    <location>
        <begin position="63"/>
        <end position="255"/>
    </location>
</feature>
<dbReference type="EMBL" id="LBQW01000004">
    <property type="protein sequence ID" value="KKP85903.1"/>
    <property type="molecule type" value="Genomic_DNA"/>
</dbReference>
<dbReference type="GO" id="GO:0005525">
    <property type="term" value="F:GTP binding"/>
    <property type="evidence" value="ECO:0007669"/>
    <property type="project" value="UniProtKB-UniRule"/>
</dbReference>
<evidence type="ECO:0000256" key="2">
    <source>
        <dbReference type="ARBA" id="ARBA00022741"/>
    </source>
</evidence>
<dbReference type="SUPFAM" id="SSF55307">
    <property type="entry name" value="Tubulin C-terminal domain-like"/>
    <property type="match status" value="1"/>
</dbReference>
<comment type="caution">
    <text evidence="8">The sequence shown here is derived from an EMBL/GenBank/DDBJ whole genome shotgun (WGS) entry which is preliminary data.</text>
</comment>
<feature type="binding site" evidence="4">
    <location>
        <begin position="71"/>
        <end position="75"/>
    </location>
    <ligand>
        <name>GTP</name>
        <dbReference type="ChEBI" id="CHEBI:37565"/>
    </ligand>
</feature>
<dbReference type="GO" id="GO:0043093">
    <property type="term" value="P:FtsZ-dependent cytokinesis"/>
    <property type="evidence" value="ECO:0007669"/>
    <property type="project" value="UniProtKB-UniRule"/>
</dbReference>
<name>A0A0G0CXV4_9BACT</name>
<dbReference type="InterPro" id="IPR045061">
    <property type="entry name" value="FtsZ/CetZ"/>
</dbReference>
<sequence>MEKKIKNNNVKLKKKTKATARRFKKSVKLIDKKNKIKKAKKIISNKTKKNKVSNKLKEYNLAKIKVVGVGGAGCNAITRMSDNFIKGVDLIAVNTDIQDLNYCVAKKKVYIGKNLTKGLGTGMDPEIGKLAAEESRTEIIEAIKDADLLFLTAGFGGGTGTGAFPVIAELAKEMGILTVAVITKPFVFEGFERIRIADEGVSRIKDRVDTLIIIPNDRIFSVINKNTSLIKAFEAIDEVLKNSVFSVAELIASPGIINIDFADVKSIIQNAGMAIIGFGISSGGDRAITSVNAAINSPLLEASINGAKRIIFSVSGHRDLKMNEIHEIARLISEQSHHSSRIIFGAHYDRKLKKGELKVTLIATGFNGDFKREVNVLPNLFLSDTNRFSDNAREERAGKAGKNIDKQIIEQKEASIQKEEIWDIPTFLRKKRR</sequence>
<comment type="subunit">
    <text evidence="4">Homodimer. Polymerizes to form a dynamic ring structure in a strictly GTP-dependent manner. Interacts directly with several other division proteins.</text>
</comment>
<feature type="domain" description="Tubulin/FtsZ 2-layer sandwich" evidence="7">
    <location>
        <begin position="257"/>
        <end position="375"/>
    </location>
</feature>
<dbReference type="PANTHER" id="PTHR30314">
    <property type="entry name" value="CELL DIVISION PROTEIN FTSZ-RELATED"/>
    <property type="match status" value="1"/>
</dbReference>
<evidence type="ECO:0000256" key="5">
    <source>
        <dbReference type="NCBIfam" id="TIGR00065"/>
    </source>
</evidence>
<dbReference type="InterPro" id="IPR024757">
    <property type="entry name" value="FtsZ_C"/>
</dbReference>
<dbReference type="InterPro" id="IPR000158">
    <property type="entry name" value="Cell_div_FtsZ"/>
</dbReference>
<dbReference type="Pfam" id="PF12327">
    <property type="entry name" value="FtsZ_C"/>
    <property type="match status" value="1"/>
</dbReference>
<feature type="binding site" evidence="4">
    <location>
        <begin position="158"/>
        <end position="160"/>
    </location>
    <ligand>
        <name>GTP</name>
        <dbReference type="ChEBI" id="CHEBI:37565"/>
    </ligand>
</feature>
<dbReference type="GO" id="GO:0051258">
    <property type="term" value="P:protein polymerization"/>
    <property type="evidence" value="ECO:0007669"/>
    <property type="project" value="UniProtKB-UniRule"/>
</dbReference>
<evidence type="ECO:0000256" key="4">
    <source>
        <dbReference type="HAMAP-Rule" id="MF_00909"/>
    </source>
</evidence>
<dbReference type="FunFam" id="3.40.50.1440:FF:000001">
    <property type="entry name" value="Cell division protein FtsZ"/>
    <property type="match status" value="1"/>
</dbReference>
<comment type="function">
    <text evidence="4">Essential cell division protein that forms a contractile ring structure (Z ring) at the future cell division site. The regulation of the ring assembly controls the timing and the location of cell division. One of the functions of the FtsZ ring is to recruit other cell division proteins to the septum to produce a new cell wall between the dividing cells. Binds GTP and shows GTPase activity.</text>
</comment>
<dbReference type="AlphaFoldDB" id="A0A0G0CXV4"/>
<keyword evidence="4" id="KW-0963">Cytoplasm</keyword>
<gene>
    <name evidence="4" type="primary">ftsZ</name>
    <name evidence="8" type="ORF">UR88_C0004G0010</name>
</gene>
<evidence type="ECO:0000259" key="7">
    <source>
        <dbReference type="SMART" id="SM00865"/>
    </source>
</evidence>
<dbReference type="Pfam" id="PF00091">
    <property type="entry name" value="Tubulin"/>
    <property type="match status" value="1"/>
</dbReference>
<dbReference type="InterPro" id="IPR003008">
    <property type="entry name" value="Tubulin_FtsZ_GTPase"/>
</dbReference>
<comment type="subcellular location">
    <subcellularLocation>
        <location evidence="4">Cytoplasm</location>
    </subcellularLocation>
    <text evidence="4">Assembles at midcell at the inner surface of the cytoplasmic membrane.</text>
</comment>
<keyword evidence="4 8" id="KW-0132">Cell division</keyword>
<dbReference type="Gene3D" id="3.40.50.1440">
    <property type="entry name" value="Tubulin/FtsZ, GTPase domain"/>
    <property type="match status" value="1"/>
</dbReference>
<evidence type="ECO:0000256" key="3">
    <source>
        <dbReference type="ARBA" id="ARBA00023134"/>
    </source>
</evidence>
<proteinExistence type="inferred from homology"/>
<dbReference type="PATRIC" id="fig|1618727.3.peg.105"/>
<evidence type="ECO:0000259" key="6">
    <source>
        <dbReference type="SMART" id="SM00864"/>
    </source>
</evidence>
<dbReference type="SUPFAM" id="SSF52490">
    <property type="entry name" value="Tubulin nucleotide-binding domain-like"/>
    <property type="match status" value="1"/>
</dbReference>
<dbReference type="PANTHER" id="PTHR30314:SF3">
    <property type="entry name" value="MITOCHONDRIAL DIVISION PROTEIN FSZA"/>
    <property type="match status" value="1"/>
</dbReference>
<dbReference type="InterPro" id="IPR018316">
    <property type="entry name" value="Tubulin/FtsZ_2-layer-sand-dom"/>
</dbReference>
<evidence type="ECO:0000313" key="9">
    <source>
        <dbReference type="Proteomes" id="UP000186383"/>
    </source>
</evidence>
<dbReference type="HAMAP" id="MF_00909">
    <property type="entry name" value="FtsZ"/>
    <property type="match status" value="1"/>
</dbReference>
<dbReference type="GO" id="GO:0003924">
    <property type="term" value="F:GTPase activity"/>
    <property type="evidence" value="ECO:0007669"/>
    <property type="project" value="UniProtKB-UniRule"/>
</dbReference>
<dbReference type="CDD" id="cd02201">
    <property type="entry name" value="FtsZ_type1"/>
    <property type="match status" value="1"/>
</dbReference>
<protein>
    <recommendedName>
        <fullName evidence="4 5">Cell division protein FtsZ</fullName>
    </recommendedName>
</protein>
<accession>A0A0G0CXV4</accession>
<keyword evidence="3 4" id="KW-0342">GTP-binding</keyword>
<evidence type="ECO:0000256" key="1">
    <source>
        <dbReference type="ARBA" id="ARBA00009690"/>
    </source>
</evidence>
<feature type="binding site" evidence="4">
    <location>
        <position position="193"/>
    </location>
    <ligand>
        <name>GTP</name>
        <dbReference type="ChEBI" id="CHEBI:37565"/>
    </ligand>
</feature>
<dbReference type="GO" id="GO:0000917">
    <property type="term" value="P:division septum assembly"/>
    <property type="evidence" value="ECO:0007669"/>
    <property type="project" value="UniProtKB-KW"/>
</dbReference>
<dbReference type="GO" id="GO:0032153">
    <property type="term" value="C:cell division site"/>
    <property type="evidence" value="ECO:0007669"/>
    <property type="project" value="UniProtKB-UniRule"/>
</dbReference>
<dbReference type="Proteomes" id="UP000186383">
    <property type="component" value="Unassembled WGS sequence"/>
</dbReference>
<keyword evidence="4" id="KW-0717">Septation</keyword>
<dbReference type="InterPro" id="IPR008280">
    <property type="entry name" value="Tub_FtsZ_C"/>
</dbReference>
<keyword evidence="4" id="KW-0131">Cell cycle</keyword>
<feature type="binding site" evidence="4">
    <location>
        <position position="237"/>
    </location>
    <ligand>
        <name>GTP</name>
        <dbReference type="ChEBI" id="CHEBI:37565"/>
    </ligand>
</feature>
<feature type="binding site" evidence="4">
    <location>
        <position position="189"/>
    </location>
    <ligand>
        <name>GTP</name>
        <dbReference type="ChEBI" id="CHEBI:37565"/>
    </ligand>
</feature>
<keyword evidence="2 4" id="KW-0547">Nucleotide-binding</keyword>
<dbReference type="SMART" id="SM00865">
    <property type="entry name" value="Tubulin_C"/>
    <property type="match status" value="1"/>
</dbReference>
<comment type="similarity">
    <text evidence="1 4">Belongs to the FtsZ family.</text>
</comment>
<evidence type="ECO:0000313" key="8">
    <source>
        <dbReference type="EMBL" id="KKP85903.1"/>
    </source>
</evidence>
<dbReference type="GO" id="GO:0005737">
    <property type="term" value="C:cytoplasm"/>
    <property type="evidence" value="ECO:0007669"/>
    <property type="project" value="UniProtKB-SubCell"/>
</dbReference>
<dbReference type="SMART" id="SM00864">
    <property type="entry name" value="Tubulin"/>
    <property type="match status" value="1"/>
</dbReference>
<reference evidence="8 9" key="1">
    <citation type="journal article" date="2015" name="Nature">
        <title>rRNA introns, odd ribosomes, and small enigmatic genomes across a large radiation of phyla.</title>
        <authorList>
            <person name="Brown C.T."/>
            <person name="Hug L.A."/>
            <person name="Thomas B.C."/>
            <person name="Sharon I."/>
            <person name="Castelle C.J."/>
            <person name="Singh A."/>
            <person name="Wilkins M.J."/>
            <person name="Williams K.H."/>
            <person name="Banfield J.F."/>
        </authorList>
    </citation>
    <scope>NUCLEOTIDE SEQUENCE [LARGE SCALE GENOMIC DNA]</scope>
</reference>
<dbReference type="PRINTS" id="PR00423">
    <property type="entry name" value="CELLDVISFTSZ"/>
</dbReference>
<organism evidence="8 9">
    <name type="scientific">Candidatus Nomurabacteria bacterium GW2011_GWA1_35_8</name>
    <dbReference type="NCBI Taxonomy" id="1618727"/>
    <lineage>
        <taxon>Bacteria</taxon>
        <taxon>Candidatus Nomuraibacteriota</taxon>
    </lineage>
</organism>
<dbReference type="NCBIfam" id="TIGR00065">
    <property type="entry name" value="ftsZ"/>
    <property type="match status" value="1"/>
</dbReference>